<organism evidence="3 4">
    <name type="scientific">Lymnaea stagnalis</name>
    <name type="common">Great pond snail</name>
    <name type="synonym">Helix stagnalis</name>
    <dbReference type="NCBI Taxonomy" id="6523"/>
    <lineage>
        <taxon>Eukaryota</taxon>
        <taxon>Metazoa</taxon>
        <taxon>Spiralia</taxon>
        <taxon>Lophotrochozoa</taxon>
        <taxon>Mollusca</taxon>
        <taxon>Gastropoda</taxon>
        <taxon>Heterobranchia</taxon>
        <taxon>Euthyneura</taxon>
        <taxon>Panpulmonata</taxon>
        <taxon>Hygrophila</taxon>
        <taxon>Lymnaeoidea</taxon>
        <taxon>Lymnaeidae</taxon>
        <taxon>Lymnaea</taxon>
    </lineage>
</organism>
<dbReference type="EMBL" id="CAXITT010000951">
    <property type="protein sequence ID" value="CAL1547338.1"/>
    <property type="molecule type" value="Genomic_DNA"/>
</dbReference>
<feature type="transmembrane region" description="Helical" evidence="1">
    <location>
        <begin position="223"/>
        <end position="243"/>
    </location>
</feature>
<feature type="transmembrane region" description="Helical" evidence="1">
    <location>
        <begin position="250"/>
        <end position="267"/>
    </location>
</feature>
<keyword evidence="1" id="KW-0472">Membrane</keyword>
<evidence type="ECO:0000259" key="2">
    <source>
        <dbReference type="Pfam" id="PF25044"/>
    </source>
</evidence>
<dbReference type="Pfam" id="PF25044">
    <property type="entry name" value="DUF7789"/>
    <property type="match status" value="2"/>
</dbReference>
<dbReference type="InterPro" id="IPR056691">
    <property type="entry name" value="DUF7789"/>
</dbReference>
<feature type="domain" description="DUF7789" evidence="2">
    <location>
        <begin position="176"/>
        <end position="310"/>
    </location>
</feature>
<feature type="transmembrane region" description="Helical" evidence="1">
    <location>
        <begin position="287"/>
        <end position="313"/>
    </location>
</feature>
<feature type="transmembrane region" description="Helical" evidence="1">
    <location>
        <begin position="84"/>
        <end position="102"/>
    </location>
</feature>
<accession>A0AAV2IM23</accession>
<feature type="transmembrane region" description="Helical" evidence="1">
    <location>
        <begin position="49"/>
        <end position="72"/>
    </location>
</feature>
<dbReference type="Proteomes" id="UP001497497">
    <property type="component" value="Unassembled WGS sequence"/>
</dbReference>
<proteinExistence type="predicted"/>
<evidence type="ECO:0000313" key="4">
    <source>
        <dbReference type="Proteomes" id="UP001497497"/>
    </source>
</evidence>
<protein>
    <recommendedName>
        <fullName evidence="2">DUF7789 domain-containing protein</fullName>
    </recommendedName>
</protein>
<evidence type="ECO:0000313" key="3">
    <source>
        <dbReference type="EMBL" id="CAL1547338.1"/>
    </source>
</evidence>
<feature type="transmembrane region" description="Helical" evidence="1">
    <location>
        <begin position="144"/>
        <end position="164"/>
    </location>
</feature>
<dbReference type="PANTHER" id="PTHR39299:SF1">
    <property type="entry name" value="TRANSMEMBRANE PROTEIN"/>
    <property type="match status" value="1"/>
</dbReference>
<comment type="caution">
    <text evidence="3">The sequence shown here is derived from an EMBL/GenBank/DDBJ whole genome shotgun (WGS) entry which is preliminary data.</text>
</comment>
<keyword evidence="1" id="KW-1133">Transmembrane helix</keyword>
<dbReference type="PANTHER" id="PTHR39299">
    <property type="entry name" value="TRANSMEMBRANE PROTEIN"/>
    <property type="match status" value="1"/>
</dbReference>
<sequence length="349" mass="39696">MEQSVERDIMANSASNDYSKYGIRDVPKYTKTTALGKTKTFAGLFGKEWIFLIVSMINILTAISLTLYRMIIVINEKDSQSPDFTFTLLLLINSGFCIFYVLHGIMRERIFELYAFMAAILVVVMYCVLEYFVFNPSKQSTVKLVRLVLACVLAPPNIALAYFVSKNFGYLEFRIVGASPHLQRLYRQAGLFSCLLKFDLQAACSIVILALKDGTKVSLLETVSLAIGIPYSLFWCLLGWVSLKRELKSGAVVFAIFGLIKPCYYLFKIIREYIELKDEKVPTKDSIVYSLIAAVSLGLLVWFMLMIELVFVYKNFDQGLQERTRLFASETSRLLGEKRWSARGENSNL</sequence>
<evidence type="ECO:0000256" key="1">
    <source>
        <dbReference type="SAM" id="Phobius"/>
    </source>
</evidence>
<feature type="transmembrane region" description="Helical" evidence="1">
    <location>
        <begin position="114"/>
        <end position="132"/>
    </location>
</feature>
<reference evidence="3 4" key="1">
    <citation type="submission" date="2024-04" db="EMBL/GenBank/DDBJ databases">
        <authorList>
            <consortium name="Genoscope - CEA"/>
            <person name="William W."/>
        </authorList>
    </citation>
    <scope>NUCLEOTIDE SEQUENCE [LARGE SCALE GENOMIC DNA]</scope>
</reference>
<name>A0AAV2IM23_LYMST</name>
<feature type="domain" description="DUF7789" evidence="2">
    <location>
        <begin position="36"/>
        <end position="163"/>
    </location>
</feature>
<feature type="transmembrane region" description="Helical" evidence="1">
    <location>
        <begin position="185"/>
        <end position="211"/>
    </location>
</feature>
<keyword evidence="4" id="KW-1185">Reference proteome</keyword>
<dbReference type="AlphaFoldDB" id="A0AAV2IM23"/>
<keyword evidence="1" id="KW-0812">Transmembrane</keyword>
<gene>
    <name evidence="3" type="ORF">GSLYS_00020663001</name>
</gene>